<sequence length="62" mass="7036">MHTFEFSQAFARVGAEEPFDVFLDRVIDGLDEAGLEADYAANLHELRAIWQISVPEKSRLGR</sequence>
<reference evidence="1 2" key="1">
    <citation type="submission" date="2024-02" db="EMBL/GenBank/DDBJ databases">
        <title>Whole genome sequencing and characterization of Corynebacterium isolated from the ocular surface of dry eye disease sufferers.</title>
        <authorList>
            <person name="Naqvi M."/>
        </authorList>
    </citation>
    <scope>NUCLEOTIDE SEQUENCE [LARGE SCALE GENOMIC DNA]</scope>
    <source>
        <strain evidence="1 2">PCRF</strain>
    </source>
</reference>
<gene>
    <name evidence="1" type="ORF">V5S96_00980</name>
</gene>
<keyword evidence="2" id="KW-1185">Reference proteome</keyword>
<organism evidence="1 2">
    <name type="scientific">Corynebacterium mastitidis</name>
    <dbReference type="NCBI Taxonomy" id="161890"/>
    <lineage>
        <taxon>Bacteria</taxon>
        <taxon>Bacillati</taxon>
        <taxon>Actinomycetota</taxon>
        <taxon>Actinomycetes</taxon>
        <taxon>Mycobacteriales</taxon>
        <taxon>Corynebacteriaceae</taxon>
        <taxon>Corynebacterium</taxon>
    </lineage>
</organism>
<comment type="caution">
    <text evidence="1">The sequence shown here is derived from an EMBL/GenBank/DDBJ whole genome shotgun (WGS) entry which is preliminary data.</text>
</comment>
<evidence type="ECO:0000313" key="1">
    <source>
        <dbReference type="EMBL" id="MEJ4098944.1"/>
    </source>
</evidence>
<protein>
    <submittedName>
        <fullName evidence="1">Uncharacterized protein</fullName>
    </submittedName>
</protein>
<proteinExistence type="predicted"/>
<name>A0ABU8NVD4_9CORY</name>
<evidence type="ECO:0000313" key="2">
    <source>
        <dbReference type="Proteomes" id="UP001359781"/>
    </source>
</evidence>
<dbReference type="Proteomes" id="UP001359781">
    <property type="component" value="Unassembled WGS sequence"/>
</dbReference>
<dbReference type="RefSeq" id="WP_337889435.1">
    <property type="nucleotide sequence ID" value="NZ_JBAHVI010000002.1"/>
</dbReference>
<dbReference type="EMBL" id="JBAHVJ010000001">
    <property type="protein sequence ID" value="MEJ4098944.1"/>
    <property type="molecule type" value="Genomic_DNA"/>
</dbReference>
<accession>A0ABU8NVD4</accession>